<keyword evidence="2" id="KW-0472">Membrane</keyword>
<evidence type="ECO:0000256" key="1">
    <source>
        <dbReference type="SAM" id="MobiDB-lite"/>
    </source>
</evidence>
<reference evidence="3" key="2">
    <citation type="submission" date="2015-03" db="EMBL/GenBank/DDBJ databases">
        <authorList>
            <person name="Chow C.-E.T."/>
            <person name="Winget D.M."/>
            <person name="White R.A.III."/>
            <person name="Hallam S.J."/>
            <person name="Suttle C.A."/>
        </authorList>
    </citation>
    <scope>NUCLEOTIDE SEQUENCE</scope>
    <source>
        <strain evidence="3">H4084949</strain>
    </source>
</reference>
<feature type="transmembrane region" description="Helical" evidence="2">
    <location>
        <begin position="30"/>
        <end position="51"/>
    </location>
</feature>
<sequence length="58" mass="6512">MNDLHAQRDPHHGSRGFNYRPSVQERRDSASLLALWALLLFVMACVSLHGVDRLLGAL</sequence>
<accession>A0A0F7L773</accession>
<keyword evidence="2" id="KW-0812">Transmembrane</keyword>
<protein>
    <submittedName>
        <fullName evidence="3">Uncharacterized protein</fullName>
    </submittedName>
</protein>
<feature type="region of interest" description="Disordered" evidence="1">
    <location>
        <begin position="1"/>
        <end position="20"/>
    </location>
</feature>
<feature type="compositionally biased region" description="Basic and acidic residues" evidence="1">
    <location>
        <begin position="1"/>
        <end position="12"/>
    </location>
</feature>
<proteinExistence type="predicted"/>
<dbReference type="EMBL" id="KR029591">
    <property type="protein sequence ID" value="AKH47302.1"/>
    <property type="molecule type" value="Genomic_DNA"/>
</dbReference>
<name>A0A0F7L773_9VIRU</name>
<organism evidence="3">
    <name type="scientific">uncultured marine virus</name>
    <dbReference type="NCBI Taxonomy" id="186617"/>
    <lineage>
        <taxon>Viruses</taxon>
        <taxon>environmental samples</taxon>
    </lineage>
</organism>
<evidence type="ECO:0000256" key="2">
    <source>
        <dbReference type="SAM" id="Phobius"/>
    </source>
</evidence>
<reference evidence="3" key="1">
    <citation type="journal article" date="2015" name="Front. Microbiol.">
        <title>Combining genomic sequencing methods to explore viral diversity and reveal potential virus-host interactions.</title>
        <authorList>
            <person name="Chow C.E."/>
            <person name="Winget D.M."/>
            <person name="White R.A.III."/>
            <person name="Hallam S.J."/>
            <person name="Suttle C.A."/>
        </authorList>
    </citation>
    <scope>NUCLEOTIDE SEQUENCE</scope>
    <source>
        <strain evidence="3">H4084949</strain>
    </source>
</reference>
<evidence type="ECO:0000313" key="3">
    <source>
        <dbReference type="EMBL" id="AKH47302.1"/>
    </source>
</evidence>
<keyword evidence="2" id="KW-1133">Transmembrane helix</keyword>